<dbReference type="Proteomes" id="UP000584642">
    <property type="component" value="Unassembled WGS sequence"/>
</dbReference>
<protein>
    <submittedName>
        <fullName evidence="3">Uncharacterized protein</fullName>
    </submittedName>
</protein>
<evidence type="ECO:0000256" key="1">
    <source>
        <dbReference type="SAM" id="Coils"/>
    </source>
</evidence>
<evidence type="ECO:0000313" key="3">
    <source>
        <dbReference type="EMBL" id="NYZ20271.1"/>
    </source>
</evidence>
<feature type="region of interest" description="Disordered" evidence="2">
    <location>
        <begin position="43"/>
        <end position="76"/>
    </location>
</feature>
<feature type="coiled-coil region" evidence="1">
    <location>
        <begin position="77"/>
        <end position="111"/>
    </location>
</feature>
<evidence type="ECO:0000313" key="4">
    <source>
        <dbReference type="Proteomes" id="UP000584642"/>
    </source>
</evidence>
<proteinExistence type="predicted"/>
<organism evidence="3 4">
    <name type="scientific">Azospirillum oleiclasticum</name>
    <dbReference type="NCBI Taxonomy" id="2735135"/>
    <lineage>
        <taxon>Bacteria</taxon>
        <taxon>Pseudomonadati</taxon>
        <taxon>Pseudomonadota</taxon>
        <taxon>Alphaproteobacteria</taxon>
        <taxon>Rhodospirillales</taxon>
        <taxon>Azospirillaceae</taxon>
        <taxon>Azospirillum</taxon>
    </lineage>
</organism>
<feature type="compositionally biased region" description="Pro residues" evidence="2">
    <location>
        <begin position="64"/>
        <end position="74"/>
    </location>
</feature>
<evidence type="ECO:0000256" key="2">
    <source>
        <dbReference type="SAM" id="MobiDB-lite"/>
    </source>
</evidence>
<comment type="caution">
    <text evidence="3">The sequence shown here is derived from an EMBL/GenBank/DDBJ whole genome shotgun (WGS) entry which is preliminary data.</text>
</comment>
<name>A0ABX2TAI4_9PROT</name>
<sequence length="248" mass="27449">MDPDKLAKVLAMAESDHQGEALSALRAARIMLSRAGMTFKDLAAGARPVPPPSPSPSPAEAAKPEPPAPSPPPDHVVQGLRRHVTELEKEVASLRRQLDRASGEADRQKDEADRWRTLARETADKLWDLGRALERRHTSHASADRRRAILDHLQDPHSALLSDHEIARRVGAPAPLVAHWRRRLAIVGRKLRLLPVQPRGRGLWGAFKRRPAPQDEPRRRWLGQAQTTIAGRAGYEPGAGRAGYGTRR</sequence>
<dbReference type="EMBL" id="JABFDB010000006">
    <property type="protein sequence ID" value="NYZ20271.1"/>
    <property type="molecule type" value="Genomic_DNA"/>
</dbReference>
<gene>
    <name evidence="3" type="ORF">HND93_11150</name>
</gene>
<reference evidence="3 4" key="1">
    <citation type="submission" date="2020-05" db="EMBL/GenBank/DDBJ databases">
        <title>Azospirillum oleiclasticum sp. nov, a nitrogen-fixing and heavy crude oil-emulsifying bacterium isolated from the crude oil of Yumen Oilfield.</title>
        <authorList>
            <person name="Wu D."/>
            <person name="Cai M."/>
            <person name="Zhang X."/>
        </authorList>
    </citation>
    <scope>NUCLEOTIDE SEQUENCE [LARGE SCALE GENOMIC DNA]</scope>
    <source>
        <strain evidence="3 4">ROY-1-1-2</strain>
    </source>
</reference>
<feature type="compositionally biased region" description="Pro residues" evidence="2">
    <location>
        <begin position="48"/>
        <end position="57"/>
    </location>
</feature>
<dbReference type="RefSeq" id="WP_180282034.1">
    <property type="nucleotide sequence ID" value="NZ_JABFDB010000006.1"/>
</dbReference>
<keyword evidence="1" id="KW-0175">Coiled coil</keyword>
<keyword evidence="4" id="KW-1185">Reference proteome</keyword>
<feature type="region of interest" description="Disordered" evidence="2">
    <location>
        <begin position="227"/>
        <end position="248"/>
    </location>
</feature>
<accession>A0ABX2TAI4</accession>